<dbReference type="KEGG" id="bman:114243676"/>
<evidence type="ECO:0000259" key="4">
    <source>
        <dbReference type="Pfam" id="PF08236"/>
    </source>
</evidence>
<dbReference type="OrthoDB" id="6594281at2759"/>
<dbReference type="GO" id="GO:0005694">
    <property type="term" value="C:chromosome"/>
    <property type="evidence" value="ECO:0007669"/>
    <property type="project" value="InterPro"/>
</dbReference>
<organism evidence="5 6">
    <name type="scientific">Bombyx mandarina</name>
    <name type="common">Wild silk moth</name>
    <name type="synonym">Wild silkworm</name>
    <dbReference type="NCBI Taxonomy" id="7092"/>
    <lineage>
        <taxon>Eukaryota</taxon>
        <taxon>Metazoa</taxon>
        <taxon>Ecdysozoa</taxon>
        <taxon>Arthropoda</taxon>
        <taxon>Hexapoda</taxon>
        <taxon>Insecta</taxon>
        <taxon>Pterygota</taxon>
        <taxon>Neoptera</taxon>
        <taxon>Endopterygota</taxon>
        <taxon>Lepidoptera</taxon>
        <taxon>Glossata</taxon>
        <taxon>Ditrysia</taxon>
        <taxon>Bombycoidea</taxon>
        <taxon>Bombycidae</taxon>
        <taxon>Bombycinae</taxon>
        <taxon>Bombyx</taxon>
    </lineage>
</organism>
<evidence type="ECO:0000256" key="1">
    <source>
        <dbReference type="ARBA" id="ARBA00004123"/>
    </source>
</evidence>
<feature type="coiled-coil region" evidence="3">
    <location>
        <begin position="286"/>
        <end position="328"/>
    </location>
</feature>
<evidence type="ECO:0000313" key="5">
    <source>
        <dbReference type="Proteomes" id="UP000504629"/>
    </source>
</evidence>
<keyword evidence="3" id="KW-0175">Coiled coil</keyword>
<dbReference type="RefSeq" id="XP_028031056.1">
    <property type="nucleotide sequence ID" value="XM_028175255.1"/>
</dbReference>
<evidence type="ECO:0000313" key="7">
    <source>
        <dbReference type="RefSeq" id="XP_028031057.1"/>
    </source>
</evidence>
<keyword evidence="2" id="KW-0539">Nucleus</keyword>
<reference evidence="6 7" key="1">
    <citation type="submission" date="2025-04" db="UniProtKB">
        <authorList>
            <consortium name="RefSeq"/>
        </authorList>
    </citation>
    <scope>IDENTIFICATION</scope>
    <source>
        <tissue evidence="6 7">Silk gland</tissue>
    </source>
</reference>
<gene>
    <name evidence="6 7" type="primary">LOC114243676</name>
</gene>
<accession>A0A6J2JMY7</accession>
<evidence type="ECO:0000313" key="6">
    <source>
        <dbReference type="RefSeq" id="XP_028031056.1"/>
    </source>
</evidence>
<evidence type="ECO:0000256" key="2">
    <source>
        <dbReference type="ARBA" id="ARBA00023242"/>
    </source>
</evidence>
<dbReference type="AlphaFoldDB" id="A0A6J2JMY7"/>
<protein>
    <submittedName>
        <fullName evidence="6">Uncharacterized protein LOC114243676 isoform X1</fullName>
    </submittedName>
    <submittedName>
        <fullName evidence="7">Uncharacterized protein LOC114243676 isoform X2</fullName>
    </submittedName>
</protein>
<dbReference type="Pfam" id="PF08236">
    <property type="entry name" value="SRI"/>
    <property type="match status" value="1"/>
</dbReference>
<dbReference type="GO" id="GO:0006355">
    <property type="term" value="P:regulation of DNA-templated transcription"/>
    <property type="evidence" value="ECO:0007669"/>
    <property type="project" value="InterPro"/>
</dbReference>
<evidence type="ECO:0000256" key="3">
    <source>
        <dbReference type="SAM" id="Coils"/>
    </source>
</evidence>
<dbReference type="InterPro" id="IPR013257">
    <property type="entry name" value="SRI"/>
</dbReference>
<feature type="domain" description="Set2 Rpb1 interacting" evidence="4">
    <location>
        <begin position="403"/>
        <end position="461"/>
    </location>
</feature>
<keyword evidence="5" id="KW-1185">Reference proteome</keyword>
<dbReference type="Proteomes" id="UP000504629">
    <property type="component" value="Unplaced"/>
</dbReference>
<sequence>MDGAINNDDQDQIVEQLLSEYDEIIMPLPAYASEPHLLISRVRKSYMDYMVQLLKVNYETSHRIQHQKLHFPSAIWRCAKNIEMKAAQKCMIVQIYRKYIGSVVQELKKDTKNKKINKKLYEYLNKHPENDKKVQTTFINQNACTCPCVCMKLKRRRKNDTQSTPESNKRHITPLNDQYKIPVVINMHPEAQNPVITKDIHAMETIPQSDIISKPDSISPKLNMPKPVDDLDTHDELMMQLEKLFHGNKNDEDLFETTLCNMPTDGNLFEDYTVNNDASNVNTSVIENHAKQIKSLDEKLASLADMLVNNTKDNSAREDQKLQQQKAQTLQHKKQNPSKWLCEEYFLKVKLFEILDLIGDSNRKKLARIKELFANLFGPDSDDESILSPLEETPEFVLSCKERIAPWVVKILTPVYTKGHIKGKALFKALAKHLINLIYQCSHYPEEYEVKSFVCDFLKSHRVIRCEADFHQFRIENL</sequence>
<dbReference type="GeneID" id="114243676"/>
<comment type="subcellular location">
    <subcellularLocation>
        <location evidence="1">Nucleus</location>
    </subcellularLocation>
</comment>
<proteinExistence type="predicted"/>
<name>A0A6J2JMY7_BOMMA</name>
<dbReference type="RefSeq" id="XP_028031057.1">
    <property type="nucleotide sequence ID" value="XM_028175256.1"/>
</dbReference>